<evidence type="ECO:0000259" key="3">
    <source>
        <dbReference type="PROSITE" id="PS50164"/>
    </source>
</evidence>
<dbReference type="RefSeq" id="WP_202855589.1">
    <property type="nucleotide sequence ID" value="NZ_JAEUGD010000023.1"/>
</dbReference>
<dbReference type="PANTHER" id="PTHR30231:SF41">
    <property type="entry name" value="DNA POLYMERASE III SUBUNIT EPSILON"/>
    <property type="match status" value="1"/>
</dbReference>
<dbReference type="InterPro" id="IPR006054">
    <property type="entry name" value="DnaQ"/>
</dbReference>
<dbReference type="InterPro" id="IPR036397">
    <property type="entry name" value="RNaseH_sf"/>
</dbReference>
<dbReference type="CDD" id="cd10434">
    <property type="entry name" value="GIY-YIG_UvrC_Cho"/>
    <property type="match status" value="1"/>
</dbReference>
<dbReference type="CDD" id="cd06127">
    <property type="entry name" value="DEDDh"/>
    <property type="match status" value="1"/>
</dbReference>
<dbReference type="InterPro" id="IPR047296">
    <property type="entry name" value="GIY-YIG_UvrC_Cho"/>
</dbReference>
<evidence type="ECO:0000313" key="4">
    <source>
        <dbReference type="EMBL" id="MBL6446041.1"/>
    </source>
</evidence>
<dbReference type="SMART" id="SM00465">
    <property type="entry name" value="GIYc"/>
    <property type="match status" value="1"/>
</dbReference>
<dbReference type="InterPro" id="IPR035901">
    <property type="entry name" value="GIY-YIG_endonuc_sf"/>
</dbReference>
<dbReference type="GO" id="GO:0008408">
    <property type="term" value="F:3'-5' exonuclease activity"/>
    <property type="evidence" value="ECO:0007669"/>
    <property type="project" value="TreeGrafter"/>
</dbReference>
<dbReference type="SUPFAM" id="SSF82771">
    <property type="entry name" value="GIY-YIG endonuclease"/>
    <property type="match status" value="1"/>
</dbReference>
<dbReference type="GO" id="GO:0003677">
    <property type="term" value="F:DNA binding"/>
    <property type="evidence" value="ECO:0007669"/>
    <property type="project" value="InterPro"/>
</dbReference>
<dbReference type="PANTHER" id="PTHR30231">
    <property type="entry name" value="DNA POLYMERASE III SUBUNIT EPSILON"/>
    <property type="match status" value="1"/>
</dbReference>
<evidence type="ECO:0000313" key="5">
    <source>
        <dbReference type="Proteomes" id="UP000614216"/>
    </source>
</evidence>
<dbReference type="GO" id="GO:0006289">
    <property type="term" value="P:nucleotide-excision repair"/>
    <property type="evidence" value="ECO:0007669"/>
    <property type="project" value="InterPro"/>
</dbReference>
<accession>A0A937KAV3</accession>
<comment type="caution">
    <text evidence="4">The sequence shown here is derived from an EMBL/GenBank/DDBJ whole genome shotgun (WGS) entry which is preliminary data.</text>
</comment>
<protein>
    <submittedName>
        <fullName evidence="4">GIY-YIG nuclease family protein</fullName>
    </submittedName>
</protein>
<organism evidence="4 5">
    <name type="scientific">Fulvivirga marina</name>
    <dbReference type="NCBI Taxonomy" id="2494733"/>
    <lineage>
        <taxon>Bacteria</taxon>
        <taxon>Pseudomonadati</taxon>
        <taxon>Bacteroidota</taxon>
        <taxon>Cytophagia</taxon>
        <taxon>Cytophagales</taxon>
        <taxon>Fulvivirgaceae</taxon>
        <taxon>Fulvivirga</taxon>
    </lineage>
</organism>
<dbReference type="Proteomes" id="UP000614216">
    <property type="component" value="Unassembled WGS sequence"/>
</dbReference>
<comment type="subunit">
    <text evidence="2">DNA polymerase III contains a core (composed of alpha, epsilon and theta chains) that associates with a tau subunit. This core dimerizes to form the POLIII' complex. PolIII' associates with the gamma complex (composed of gamma, delta, delta', psi and chi chains) and with the beta chain to form the complete DNA polymerase III complex.</text>
</comment>
<dbReference type="InterPro" id="IPR012337">
    <property type="entry name" value="RNaseH-like_sf"/>
</dbReference>
<dbReference type="NCBIfam" id="TIGR00573">
    <property type="entry name" value="dnaq"/>
    <property type="match status" value="1"/>
</dbReference>
<reference evidence="4" key="1">
    <citation type="submission" date="2021-01" db="EMBL/GenBank/DDBJ databases">
        <title>Fulvivirga kasyanovii gen. nov., sp nov., a novel member of the phylum Bacteroidetes isolated from seawater in a mussel farm.</title>
        <authorList>
            <person name="Zhao L.-H."/>
            <person name="Wang Z.-J."/>
        </authorList>
    </citation>
    <scope>NUCLEOTIDE SEQUENCE</scope>
    <source>
        <strain evidence="4">29W222</strain>
    </source>
</reference>
<dbReference type="EMBL" id="JAEUGD010000023">
    <property type="protein sequence ID" value="MBL6446041.1"/>
    <property type="molecule type" value="Genomic_DNA"/>
</dbReference>
<dbReference type="SUPFAM" id="SSF53098">
    <property type="entry name" value="Ribonuclease H-like"/>
    <property type="match status" value="1"/>
</dbReference>
<evidence type="ECO:0000256" key="1">
    <source>
        <dbReference type="ARBA" id="ARBA00025483"/>
    </source>
</evidence>
<dbReference type="InterPro" id="IPR000305">
    <property type="entry name" value="GIY-YIG_endonuc"/>
</dbReference>
<evidence type="ECO:0000256" key="2">
    <source>
        <dbReference type="ARBA" id="ARBA00026073"/>
    </source>
</evidence>
<feature type="domain" description="GIY-YIG" evidence="3">
    <location>
        <begin position="195"/>
        <end position="273"/>
    </location>
</feature>
<dbReference type="SMART" id="SM00479">
    <property type="entry name" value="EXOIII"/>
    <property type="match status" value="1"/>
</dbReference>
<keyword evidence="5" id="KW-1185">Reference proteome</keyword>
<name>A0A937KAV3_9BACT</name>
<proteinExistence type="predicted"/>
<dbReference type="GO" id="GO:0045004">
    <property type="term" value="P:DNA replication proofreading"/>
    <property type="evidence" value="ECO:0007669"/>
    <property type="project" value="TreeGrafter"/>
</dbReference>
<dbReference type="GO" id="GO:0003887">
    <property type="term" value="F:DNA-directed DNA polymerase activity"/>
    <property type="evidence" value="ECO:0007669"/>
    <property type="project" value="InterPro"/>
</dbReference>
<dbReference type="AlphaFoldDB" id="A0A937KAV3"/>
<dbReference type="Pfam" id="PF01541">
    <property type="entry name" value="GIY-YIG"/>
    <property type="match status" value="1"/>
</dbReference>
<sequence length="455" mass="51797">MYAIVDIETTGGFAGNNRITEIAIFFHDGNSIVDSYETLINPEQIIPPYITGLTGIRQDMVDSAPSFEEIAHELYDHLKDKIFVAHNVHFDYSFLKKEFENVNLSFNPKRLCTVRVSRVIFPGLRSYGLGNLCEQLNIEIQNRHRAGGDAQATAILFDMLIKKDSEYVALALKKNSKETTLPPNLPKEEFESLPEQPGVYYFLNQKSEVIYVGKAIDIKKRITGHFSGTSKNRRNQAIRNEIHHISYELTGNELIALLLESHEIKRLWPKYNKAQKVLTNTWGIYRYEDRQGYLRFNISKNVKGLQPLIFFHSHSDAWQFMMNKIRDFDLCPKLSGIQKSDGPCCDLALGQCEGACDGQETPQIYNDKVQLAVESFFETKKSFAIVGSGRTEEESSVVLVEKGTYCGFGFCDKGVSINHLDEIKTLISNYKATVEIEHYIQSYMNSPQADIIELL</sequence>
<dbReference type="FunFam" id="3.30.420.10:FF:000045">
    <property type="entry name" value="3'-5' exonuclease DinG"/>
    <property type="match status" value="1"/>
</dbReference>
<dbReference type="GO" id="GO:0005829">
    <property type="term" value="C:cytosol"/>
    <property type="evidence" value="ECO:0007669"/>
    <property type="project" value="TreeGrafter"/>
</dbReference>
<dbReference type="Gene3D" id="3.40.1440.10">
    <property type="entry name" value="GIY-YIG endonuclease"/>
    <property type="match status" value="1"/>
</dbReference>
<dbReference type="InterPro" id="IPR013520">
    <property type="entry name" value="Ribonucl_H"/>
</dbReference>
<dbReference type="PROSITE" id="PS50164">
    <property type="entry name" value="GIY_YIG"/>
    <property type="match status" value="1"/>
</dbReference>
<gene>
    <name evidence="4" type="ORF">JMN32_06970</name>
</gene>
<dbReference type="Pfam" id="PF00929">
    <property type="entry name" value="RNase_T"/>
    <property type="match status" value="1"/>
</dbReference>
<dbReference type="Gene3D" id="3.30.420.10">
    <property type="entry name" value="Ribonuclease H-like superfamily/Ribonuclease H"/>
    <property type="match status" value="1"/>
</dbReference>
<comment type="function">
    <text evidence="1">DNA polymerase III is a complex, multichain enzyme responsible for most of the replicative synthesis in bacteria. The epsilon subunit contain the editing function and is a proofreading 3'-5' exonuclease.</text>
</comment>